<evidence type="ECO:0000256" key="9">
    <source>
        <dbReference type="ARBA" id="ARBA00050776"/>
    </source>
</evidence>
<dbReference type="PANTHER" id="PTHR30508:SF1">
    <property type="entry name" value="UPF0051 PROTEIN ABCI8, CHLOROPLASTIC-RELATED"/>
    <property type="match status" value="1"/>
</dbReference>
<dbReference type="SUPFAM" id="SSF89360">
    <property type="entry name" value="HesB-like domain"/>
    <property type="match status" value="1"/>
</dbReference>
<dbReference type="Pfam" id="PF00005">
    <property type="entry name" value="ABC_tran"/>
    <property type="match status" value="1"/>
</dbReference>
<keyword evidence="6" id="KW-0067">ATP-binding</keyword>
<dbReference type="CDD" id="cd03217">
    <property type="entry name" value="ABC_FeS_Assembly"/>
    <property type="match status" value="1"/>
</dbReference>
<dbReference type="NCBIfam" id="TIGR01980">
    <property type="entry name" value="sufB"/>
    <property type="match status" value="1"/>
</dbReference>
<dbReference type="Proteomes" id="UP000649617">
    <property type="component" value="Unassembled WGS sequence"/>
</dbReference>
<evidence type="ECO:0000259" key="10">
    <source>
        <dbReference type="PROSITE" id="PS50893"/>
    </source>
</evidence>
<dbReference type="InterPro" id="IPR035903">
    <property type="entry name" value="HesB-like_dom_sf"/>
</dbReference>
<keyword evidence="4" id="KW-0004">4Fe-4S</keyword>
<dbReference type="Pfam" id="PF01521">
    <property type="entry name" value="Fe-S_biosyn"/>
    <property type="match status" value="1"/>
</dbReference>
<dbReference type="InterPro" id="IPR045595">
    <property type="entry name" value="SufBD_N"/>
</dbReference>
<evidence type="ECO:0000256" key="8">
    <source>
        <dbReference type="ARBA" id="ARBA00043967"/>
    </source>
</evidence>
<dbReference type="InterPro" id="IPR017871">
    <property type="entry name" value="ABC_transporter-like_CS"/>
</dbReference>
<dbReference type="InterPro" id="IPR037284">
    <property type="entry name" value="SUF_FeS_clus_asmbl_SufBD_sf"/>
</dbReference>
<dbReference type="SUPFAM" id="SSF53383">
    <property type="entry name" value="PLP-dependent transferases"/>
    <property type="match status" value="1"/>
</dbReference>
<dbReference type="Gene3D" id="3.40.50.300">
    <property type="entry name" value="P-loop containing nucleotide triphosphate hydrolases"/>
    <property type="match status" value="1"/>
</dbReference>
<dbReference type="SUPFAM" id="SSF52540">
    <property type="entry name" value="P-loop containing nucleoside triphosphate hydrolases"/>
    <property type="match status" value="1"/>
</dbReference>
<dbReference type="InterPro" id="IPR010231">
    <property type="entry name" value="SUF_FeS_clus_asmbl_SufB"/>
</dbReference>
<evidence type="ECO:0000256" key="7">
    <source>
        <dbReference type="ARBA" id="ARBA00022898"/>
    </source>
</evidence>
<dbReference type="SUPFAM" id="SSF101960">
    <property type="entry name" value="Stabilizer of iron transporter SufD"/>
    <property type="match status" value="2"/>
</dbReference>
<dbReference type="InterPro" id="IPR010230">
    <property type="entry name" value="FeS-cluster_ATPase_SufC"/>
</dbReference>
<dbReference type="InterPro" id="IPR020578">
    <property type="entry name" value="Aminotrans_V_PyrdxlP_BS"/>
</dbReference>
<protein>
    <recommendedName>
        <fullName evidence="3">cysteine desulfurase</fullName>
        <ecNumber evidence="3">2.8.1.7</ecNumber>
    </recommendedName>
</protein>
<dbReference type="InterPro" id="IPR003439">
    <property type="entry name" value="ABC_transporter-like_ATP-bd"/>
</dbReference>
<proteinExistence type="inferred from homology"/>
<dbReference type="GO" id="GO:0031071">
    <property type="term" value="F:cysteine desulfurase activity"/>
    <property type="evidence" value="ECO:0007669"/>
    <property type="project" value="UniProtKB-EC"/>
</dbReference>
<name>A0A812S1P1_SYMPI</name>
<keyword evidence="5" id="KW-0547">Nucleotide-binding</keyword>
<keyword evidence="7" id="KW-0663">Pyridoxal phosphate</keyword>
<dbReference type="InterPro" id="IPR003593">
    <property type="entry name" value="AAA+_ATPase"/>
</dbReference>
<dbReference type="SMART" id="SM00382">
    <property type="entry name" value="AAA"/>
    <property type="match status" value="1"/>
</dbReference>
<dbReference type="NCBIfam" id="TIGR00049">
    <property type="entry name" value="iron-sulfur cluster assembly accessory protein"/>
    <property type="match status" value="1"/>
</dbReference>
<evidence type="ECO:0000256" key="5">
    <source>
        <dbReference type="ARBA" id="ARBA00022741"/>
    </source>
</evidence>
<dbReference type="NCBIfam" id="TIGR01978">
    <property type="entry name" value="sufC"/>
    <property type="match status" value="1"/>
</dbReference>
<dbReference type="InterPro" id="IPR010970">
    <property type="entry name" value="Cys_dSase_SufS"/>
</dbReference>
<evidence type="ECO:0000256" key="6">
    <source>
        <dbReference type="ARBA" id="ARBA00022840"/>
    </source>
</evidence>
<gene>
    <name evidence="11" type="ORF">SPIL2461_LOCUS11481</name>
</gene>
<dbReference type="NCBIfam" id="TIGR01979">
    <property type="entry name" value="sufS"/>
    <property type="match status" value="1"/>
</dbReference>
<dbReference type="GO" id="GO:0016226">
    <property type="term" value="P:iron-sulfur cluster assembly"/>
    <property type="evidence" value="ECO:0007669"/>
    <property type="project" value="InterPro"/>
</dbReference>
<dbReference type="InterPro" id="IPR000192">
    <property type="entry name" value="Aminotrans_V_dom"/>
</dbReference>
<dbReference type="InterPro" id="IPR015424">
    <property type="entry name" value="PyrdxlP-dep_Trfase"/>
</dbReference>
<dbReference type="GO" id="GO:0005524">
    <property type="term" value="F:ATP binding"/>
    <property type="evidence" value="ECO:0007669"/>
    <property type="project" value="UniProtKB-KW"/>
</dbReference>
<evidence type="ECO:0000256" key="1">
    <source>
        <dbReference type="ARBA" id="ARBA00001933"/>
    </source>
</evidence>
<dbReference type="InterPro" id="IPR016092">
    <property type="entry name" value="ATAP"/>
</dbReference>
<dbReference type="GO" id="GO:0016887">
    <property type="term" value="F:ATP hydrolysis activity"/>
    <property type="evidence" value="ECO:0007669"/>
    <property type="project" value="InterPro"/>
</dbReference>
<dbReference type="InterPro" id="IPR000361">
    <property type="entry name" value="ATAP_core_dom"/>
</dbReference>
<comment type="cofactor">
    <cofactor evidence="1">
        <name>pyridoxal 5'-phosphate</name>
        <dbReference type="ChEBI" id="CHEBI:597326"/>
    </cofactor>
</comment>
<dbReference type="GO" id="GO:0006534">
    <property type="term" value="P:cysteine metabolic process"/>
    <property type="evidence" value="ECO:0007669"/>
    <property type="project" value="InterPro"/>
</dbReference>
<dbReference type="Pfam" id="PF19295">
    <property type="entry name" value="SufBD_N"/>
    <property type="match status" value="1"/>
</dbReference>
<dbReference type="InterPro" id="IPR000825">
    <property type="entry name" value="SUF_FeS_clus_asmbl_SufBD_core"/>
</dbReference>
<keyword evidence="4" id="KW-0411">Iron-sulfur</keyword>
<dbReference type="Pfam" id="PF01458">
    <property type="entry name" value="SUFBD_core"/>
    <property type="match status" value="2"/>
</dbReference>
<dbReference type="Gene3D" id="3.40.640.10">
    <property type="entry name" value="Type I PLP-dependent aspartate aminotransferase-like (Major domain)"/>
    <property type="match status" value="1"/>
</dbReference>
<organism evidence="11 12">
    <name type="scientific">Symbiodinium pilosum</name>
    <name type="common">Dinoflagellate</name>
    <dbReference type="NCBI Taxonomy" id="2952"/>
    <lineage>
        <taxon>Eukaryota</taxon>
        <taxon>Sar</taxon>
        <taxon>Alveolata</taxon>
        <taxon>Dinophyceae</taxon>
        <taxon>Suessiales</taxon>
        <taxon>Symbiodiniaceae</taxon>
        <taxon>Symbiodinium</taxon>
    </lineage>
</organism>
<dbReference type="CDD" id="cd06453">
    <property type="entry name" value="SufS_like"/>
    <property type="match status" value="1"/>
</dbReference>
<dbReference type="PROSITE" id="PS00595">
    <property type="entry name" value="AA_TRANSFER_CLASS_5"/>
    <property type="match status" value="1"/>
</dbReference>
<comment type="caution">
    <text evidence="11">The sequence shown here is derived from an EMBL/GenBank/DDBJ whole genome shotgun (WGS) entry which is preliminary data.</text>
</comment>
<dbReference type="InterPro" id="IPR015422">
    <property type="entry name" value="PyrdxlP-dep_Trfase_small"/>
</dbReference>
<evidence type="ECO:0000256" key="2">
    <source>
        <dbReference type="ARBA" id="ARBA00005151"/>
    </source>
</evidence>
<keyword evidence="12" id="KW-1185">Reference proteome</keyword>
<dbReference type="PROSITE" id="PS50893">
    <property type="entry name" value="ABC_TRANSPORTER_2"/>
    <property type="match status" value="1"/>
</dbReference>
<keyword evidence="4" id="KW-0408">Iron</keyword>
<dbReference type="OrthoDB" id="420046at2759"/>
<comment type="pathway">
    <text evidence="2">Cofactor biosynthesis; iron-sulfur cluster biosynthesis.</text>
</comment>
<dbReference type="GO" id="GO:0030170">
    <property type="term" value="F:pyridoxal phosphate binding"/>
    <property type="evidence" value="ECO:0007669"/>
    <property type="project" value="InterPro"/>
</dbReference>
<evidence type="ECO:0000256" key="4">
    <source>
        <dbReference type="ARBA" id="ARBA00022485"/>
    </source>
</evidence>
<dbReference type="EC" id="2.8.1.7" evidence="3"/>
<sequence length="1473" mass="161269">MTAPEWAHVHFPAVDFEAISYYSAPKDMSDGPKSLADVDPELLRTYEKLGIPLHEQEALAGVIQSRPNVAVDAVFDSVSIATTFKDKLAEAGVVFCPISEAVHSHPELVKKYLGSVVPQRDNFYAALNSAVFSDGSFVYIPKGVRCPMELSTYFRINERNTGQFERTLIIADEGSHVSYLEGCTAPMRDENQLHAAVVELVALGDAQIKYSTVQNWYPGDENGKGGIYNFVTKRGLCAGARSKISWTQVETGSAITWKYPSVVLRGDHSVGEFYSVALTNNMQQADTGTKMIHMGKDTRSTIISKGISTGRSENTYRGLVRISPTASGARNFTQCDSLLIGDTCGAHTFPYIENSNTHAIVEHEATTSKVSEDQLFACQQRGIDPEKAVSMIVNGFCKEVFKELPMEFAVEVNAGEVHAIMGPNGSGKSTLANILAGKPGYEITSGSVEFEGQDISDWEPHERAHAGIFLAFQYPVEIPGVSNMEFLKASLDAKAFANKQEQTNAAQFIKTARSLAKSLDLNPDFLKRGVNEGFSGGEKKRNEILQLLLLQPKLAVLDETDSGLDIDALQVVAEGVNRFRNADNGVVLITHYQRLLDYIVPDFVHVLADGKIVQSGDKSLALELEKKGEDSEQFHDALSRALNSKTHRERWKYTKSQPILDMLEAPAVTPDWHTLPAGVELQALSQDLQDAPLQHQIDDAPEASSALCYHDKLSLVEASGNPTQPLVIQHRGHSAPIVLKVAANSHLELHEIYSDNIDQHQTLWIELGPGSSLTHARNSFVQAKHWQFLRVTLAKDASYILHNHSSGGEMRRQDIQILCNEPGASAQVTSASQIGKGQHLDQQITLEHRAAHTSSQQVFHNIVEDKAKVTFNGRIHIHKHCPQVAATLQNRNLALGDNATINTKPELEIYTDDVTCAHGATQLQGLWLTLRSLNLAFPNPTTPMFDIRADFPILKRQHQDEPLVYLDSAATTQKPDTVINAVADYYRHSNANVHRAAHKLAEEATTLLEDARTLAQQYIGASDRREVIFTRGTTESINLVAQGLQGYLSEGDEILLTALEHHSNIVPWQMLAQRTGASLKIVAVDANGDLDLADFYQKLSRRTKVFTCNHISNALGTVNPVAELVQAAKDAGAITLIDGAQAILHEQLNVTALDCDFYAFSGHKMYAPTGIGILYGKLARLEALPPYQGGGEMIEHVTFESSTYQQPPYKFEAGTPNIGGAVGLGAAIRYLNDLPLAELVEQEKILINSALSQLRQIPGFRLIGEPKQRSAVISFILEGAHPNDIGTLLDQQGVAVRTGHHCTMPLMARLGVPGTVRASFSLYNNAYDVERLVKAEIEMSELSDISITPEASEHIRNQLQLTQARYLRLAVKESGCNGYMYMLDFLESPAPEDKCLDFGDGVRVCVNQADLPMVAGTEVDMITEGLNSALVFKNPNATSYCGCGESFAVSADEDIDDSVAADLDSLATDVGKH</sequence>
<dbReference type="InterPro" id="IPR015421">
    <property type="entry name" value="PyrdxlP-dep_Trfase_major"/>
</dbReference>
<dbReference type="NCBIfam" id="NF008773">
    <property type="entry name" value="PRK11814.1"/>
    <property type="match status" value="1"/>
</dbReference>
<dbReference type="InterPro" id="IPR027417">
    <property type="entry name" value="P-loop_NTPase"/>
</dbReference>
<feature type="domain" description="ABC transporter" evidence="10">
    <location>
        <begin position="386"/>
        <end position="634"/>
    </location>
</feature>
<dbReference type="PANTHER" id="PTHR30508">
    <property type="entry name" value="FES CLUSTER ASSEMBLY PROTEIN SUF"/>
    <property type="match status" value="1"/>
</dbReference>
<evidence type="ECO:0000313" key="12">
    <source>
        <dbReference type="Proteomes" id="UP000649617"/>
    </source>
</evidence>
<comment type="similarity">
    <text evidence="8">Belongs to the iron-sulfur cluster assembly SufBD family.</text>
</comment>
<dbReference type="EMBL" id="CAJNIZ010022224">
    <property type="protein sequence ID" value="CAE7460261.1"/>
    <property type="molecule type" value="Genomic_DNA"/>
</dbReference>
<dbReference type="PROSITE" id="PS00211">
    <property type="entry name" value="ABC_TRANSPORTER_1"/>
    <property type="match status" value="1"/>
</dbReference>
<dbReference type="Gene3D" id="2.60.300.12">
    <property type="entry name" value="HesB-like domain"/>
    <property type="match status" value="1"/>
</dbReference>
<dbReference type="Gene3D" id="3.90.1150.10">
    <property type="entry name" value="Aspartate Aminotransferase, domain 1"/>
    <property type="match status" value="1"/>
</dbReference>
<evidence type="ECO:0000256" key="3">
    <source>
        <dbReference type="ARBA" id="ARBA00012239"/>
    </source>
</evidence>
<dbReference type="InterPro" id="IPR055346">
    <property type="entry name" value="Fe-S_cluster_assembly_SufBD"/>
</dbReference>
<evidence type="ECO:0000313" key="11">
    <source>
        <dbReference type="EMBL" id="CAE7460261.1"/>
    </source>
</evidence>
<dbReference type="GO" id="GO:0051539">
    <property type="term" value="F:4 iron, 4 sulfur cluster binding"/>
    <property type="evidence" value="ECO:0007669"/>
    <property type="project" value="UniProtKB-KW"/>
</dbReference>
<comment type="catalytic activity">
    <reaction evidence="9">
        <text>(sulfur carrier)-H + L-cysteine = (sulfur carrier)-SH + L-alanine</text>
        <dbReference type="Rhea" id="RHEA:43892"/>
        <dbReference type="Rhea" id="RHEA-COMP:14737"/>
        <dbReference type="Rhea" id="RHEA-COMP:14739"/>
        <dbReference type="ChEBI" id="CHEBI:29917"/>
        <dbReference type="ChEBI" id="CHEBI:35235"/>
        <dbReference type="ChEBI" id="CHEBI:57972"/>
        <dbReference type="ChEBI" id="CHEBI:64428"/>
        <dbReference type="EC" id="2.8.1.7"/>
    </reaction>
</comment>
<dbReference type="Pfam" id="PF00266">
    <property type="entry name" value="Aminotran_5"/>
    <property type="match status" value="1"/>
</dbReference>
<accession>A0A812S1P1</accession>
<keyword evidence="4" id="KW-0479">Metal-binding</keyword>
<reference evidence="11" key="1">
    <citation type="submission" date="2021-02" db="EMBL/GenBank/DDBJ databases">
        <authorList>
            <person name="Dougan E. K."/>
            <person name="Rhodes N."/>
            <person name="Thang M."/>
            <person name="Chan C."/>
        </authorList>
    </citation>
    <scope>NUCLEOTIDE SEQUENCE</scope>
</reference>